<evidence type="ECO:0000256" key="2">
    <source>
        <dbReference type="ARBA" id="ARBA00022723"/>
    </source>
</evidence>
<dbReference type="AlphaFoldDB" id="A0A1G8PX85"/>
<evidence type="ECO:0000259" key="6">
    <source>
        <dbReference type="PROSITE" id="PS51007"/>
    </source>
</evidence>
<reference evidence="7 8" key="1">
    <citation type="submission" date="2016-10" db="EMBL/GenBank/DDBJ databases">
        <authorList>
            <person name="de Groot N.N."/>
        </authorList>
    </citation>
    <scope>NUCLEOTIDE SEQUENCE [LARGE SCALE GENOMIC DNA]</scope>
    <source>
        <strain evidence="7 8">CGMCC 1.6133</strain>
    </source>
</reference>
<dbReference type="OrthoDB" id="9809720at2"/>
<protein>
    <submittedName>
        <fullName evidence="7">Nitric oxide reductase, NorC subunit apoprotein</fullName>
    </submittedName>
</protein>
<evidence type="ECO:0000313" key="8">
    <source>
        <dbReference type="Proteomes" id="UP000198525"/>
    </source>
</evidence>
<keyword evidence="5" id="KW-1133">Transmembrane helix</keyword>
<keyword evidence="5" id="KW-0812">Transmembrane</keyword>
<dbReference type="SUPFAM" id="SSF46626">
    <property type="entry name" value="Cytochrome c"/>
    <property type="match status" value="1"/>
</dbReference>
<dbReference type="Proteomes" id="UP000198525">
    <property type="component" value="Unassembled WGS sequence"/>
</dbReference>
<evidence type="ECO:0000256" key="1">
    <source>
        <dbReference type="ARBA" id="ARBA00022617"/>
    </source>
</evidence>
<dbReference type="EMBL" id="FNES01000002">
    <property type="protein sequence ID" value="SDI97067.1"/>
    <property type="molecule type" value="Genomic_DNA"/>
</dbReference>
<evidence type="ECO:0000313" key="7">
    <source>
        <dbReference type="EMBL" id="SDI97067.1"/>
    </source>
</evidence>
<feature type="domain" description="Cytochrome c" evidence="6">
    <location>
        <begin position="48"/>
        <end position="137"/>
    </location>
</feature>
<dbReference type="RefSeq" id="WP_089682989.1">
    <property type="nucleotide sequence ID" value="NZ_FNES01000002.1"/>
</dbReference>
<dbReference type="GO" id="GO:0020037">
    <property type="term" value="F:heme binding"/>
    <property type="evidence" value="ECO:0007669"/>
    <property type="project" value="InterPro"/>
</dbReference>
<organism evidence="7 8">
    <name type="scientific">Billgrantia gudaonensis</name>
    <dbReference type="NCBI Taxonomy" id="376427"/>
    <lineage>
        <taxon>Bacteria</taxon>
        <taxon>Pseudomonadati</taxon>
        <taxon>Pseudomonadota</taxon>
        <taxon>Gammaproteobacteria</taxon>
        <taxon>Oceanospirillales</taxon>
        <taxon>Halomonadaceae</taxon>
        <taxon>Billgrantia</taxon>
    </lineage>
</organism>
<dbReference type="InterPro" id="IPR036909">
    <property type="entry name" value="Cyt_c-like_dom_sf"/>
</dbReference>
<proteinExistence type="predicted"/>
<feature type="transmembrane region" description="Helical" evidence="5">
    <location>
        <begin position="12"/>
        <end position="36"/>
    </location>
</feature>
<dbReference type="InterPro" id="IPR009056">
    <property type="entry name" value="Cyt_c-like_dom"/>
</dbReference>
<evidence type="ECO:0000256" key="5">
    <source>
        <dbReference type="SAM" id="Phobius"/>
    </source>
</evidence>
<keyword evidence="5" id="KW-0472">Membrane</keyword>
<sequence length="150" mass="16969">MTEGLTKAAARNIFYGGSLFFFLLFTALTAHSHWYMVNDSTDKEGLTDSVELGKHVWEENMCINCHSIMGEGAYFAPELGNVWERYGGHDNPEGARMALTAWMRAQPTGAEGRRQMPYFDLSDEEMNALIDFLKWTDSIDDQDWPPHPAG</sequence>
<gene>
    <name evidence="7" type="ORF">SAMN04487954_102226</name>
</gene>
<evidence type="ECO:0000256" key="4">
    <source>
        <dbReference type="PROSITE-ProRule" id="PRU00433"/>
    </source>
</evidence>
<dbReference type="PROSITE" id="PS51007">
    <property type="entry name" value="CYTC"/>
    <property type="match status" value="1"/>
</dbReference>
<evidence type="ECO:0000256" key="3">
    <source>
        <dbReference type="ARBA" id="ARBA00023004"/>
    </source>
</evidence>
<dbReference type="STRING" id="376427.SAMN04487954_102226"/>
<keyword evidence="1 4" id="KW-0349">Heme</keyword>
<dbReference type="GO" id="GO:0046872">
    <property type="term" value="F:metal ion binding"/>
    <property type="evidence" value="ECO:0007669"/>
    <property type="project" value="UniProtKB-KW"/>
</dbReference>
<name>A0A1G8PX85_9GAMM</name>
<keyword evidence="2 4" id="KW-0479">Metal-binding</keyword>
<dbReference type="GO" id="GO:0009055">
    <property type="term" value="F:electron transfer activity"/>
    <property type="evidence" value="ECO:0007669"/>
    <property type="project" value="InterPro"/>
</dbReference>
<accession>A0A1G8PX85</accession>
<keyword evidence="3 4" id="KW-0408">Iron</keyword>
<dbReference type="Gene3D" id="1.10.760.10">
    <property type="entry name" value="Cytochrome c-like domain"/>
    <property type="match status" value="1"/>
</dbReference>
<keyword evidence="8" id="KW-1185">Reference proteome</keyword>
<dbReference type="Pfam" id="PF00034">
    <property type="entry name" value="Cytochrom_C"/>
    <property type="match status" value="1"/>
</dbReference>